<keyword evidence="4" id="KW-1003">Cell membrane</keyword>
<evidence type="ECO:0000256" key="8">
    <source>
        <dbReference type="ARBA" id="ARBA00022737"/>
    </source>
</evidence>
<keyword evidence="12 16" id="KW-0472">Membrane</keyword>
<dbReference type="STRING" id="4537.A0A0E0KPB0"/>
<keyword evidence="14" id="KW-0325">Glycoprotein</keyword>
<dbReference type="Gramene" id="OPUNC04G07050.1">
    <property type="protein sequence ID" value="OPUNC04G07050.1"/>
    <property type="gene ID" value="OPUNC04G07050"/>
</dbReference>
<reference evidence="17" key="2">
    <citation type="submission" date="2018-05" db="EMBL/GenBank/DDBJ databases">
        <title>OpunRS2 (Oryza punctata Reference Sequence Version 2).</title>
        <authorList>
            <person name="Zhang J."/>
            <person name="Kudrna D."/>
            <person name="Lee S."/>
            <person name="Talag J."/>
            <person name="Welchert J."/>
            <person name="Wing R.A."/>
        </authorList>
    </citation>
    <scope>NUCLEOTIDE SEQUENCE [LARGE SCALE GENOMIC DNA]</scope>
</reference>
<keyword evidence="5" id="KW-0433">Leucine-rich repeat</keyword>
<keyword evidence="9" id="KW-0547">Nucleotide-binding</keyword>
<dbReference type="EnsemblPlants" id="OPUNC04G07050.1">
    <property type="protein sequence ID" value="OPUNC04G07050.1"/>
    <property type="gene ID" value="OPUNC04G07050"/>
</dbReference>
<dbReference type="GO" id="GO:0009742">
    <property type="term" value="P:brassinosteroid mediated signaling pathway"/>
    <property type="evidence" value="ECO:0007669"/>
    <property type="project" value="UniProtKB-KW"/>
</dbReference>
<evidence type="ECO:0000256" key="13">
    <source>
        <dbReference type="ARBA" id="ARBA00023170"/>
    </source>
</evidence>
<evidence type="ECO:0000256" key="9">
    <source>
        <dbReference type="ARBA" id="ARBA00022741"/>
    </source>
</evidence>
<dbReference type="AlphaFoldDB" id="A0A0E0KPB0"/>
<dbReference type="eggNOG" id="KOG0619">
    <property type="taxonomic scope" value="Eukaryota"/>
</dbReference>
<organism evidence="17">
    <name type="scientific">Oryza punctata</name>
    <name type="common">Red rice</name>
    <dbReference type="NCBI Taxonomy" id="4537"/>
    <lineage>
        <taxon>Eukaryota</taxon>
        <taxon>Viridiplantae</taxon>
        <taxon>Streptophyta</taxon>
        <taxon>Embryophyta</taxon>
        <taxon>Tracheophyta</taxon>
        <taxon>Spermatophyta</taxon>
        <taxon>Magnoliopsida</taxon>
        <taxon>Liliopsida</taxon>
        <taxon>Poales</taxon>
        <taxon>Poaceae</taxon>
        <taxon>BOP clade</taxon>
        <taxon>Oryzoideae</taxon>
        <taxon>Oryzeae</taxon>
        <taxon>Oryzinae</taxon>
        <taxon>Oryza</taxon>
    </lineage>
</organism>
<evidence type="ECO:0000313" key="17">
    <source>
        <dbReference type="EnsemblPlants" id="OPUNC04G07050.1"/>
    </source>
</evidence>
<dbReference type="OMA" id="WIANFIR"/>
<keyword evidence="8" id="KW-0677">Repeat</keyword>
<evidence type="ECO:0000256" key="2">
    <source>
        <dbReference type="ARBA" id="ARBA00004479"/>
    </source>
</evidence>
<sequence length="201" mass="21925">MKSMMIKSVNETLVMENQYDLLGQTYQIATAITYKGSDITFSKILRTIVVIDVLDNEFYGAIPQFIGGLVLLSGVNMLHNALTGPIPSQLGMLHQLESLDLSSNDLLGEIPQELASLDFLSALKMSYNKLEGRIPESHHFLTFSNISFIGNIGLCGLQVSKACNNMSSDTLLDQSEKFSIDNVPFLLTGLGFGVGFVIAIV</sequence>
<evidence type="ECO:0000256" key="4">
    <source>
        <dbReference type="ARBA" id="ARBA00022475"/>
    </source>
</evidence>
<dbReference type="PANTHER" id="PTHR27004:SF307">
    <property type="entry name" value="OS01G0160200 PROTEIN"/>
    <property type="match status" value="1"/>
</dbReference>
<reference evidence="17" key="1">
    <citation type="submission" date="2015-04" db="UniProtKB">
        <authorList>
            <consortium name="EnsemblPlants"/>
        </authorList>
    </citation>
    <scope>IDENTIFICATION</scope>
</reference>
<evidence type="ECO:0000256" key="12">
    <source>
        <dbReference type="ARBA" id="ARBA00023136"/>
    </source>
</evidence>
<proteinExistence type="inferred from homology"/>
<evidence type="ECO:0000256" key="10">
    <source>
        <dbReference type="ARBA" id="ARBA00022840"/>
    </source>
</evidence>
<evidence type="ECO:0000256" key="15">
    <source>
        <dbReference type="ARBA" id="ARBA00037847"/>
    </source>
</evidence>
<dbReference type="Proteomes" id="UP000026962">
    <property type="component" value="Chromosome 4"/>
</dbReference>
<dbReference type="PANTHER" id="PTHR27004">
    <property type="entry name" value="RECEPTOR-LIKE PROTEIN 12 ISOFORM X1"/>
    <property type="match status" value="1"/>
</dbReference>
<dbReference type="GO" id="GO:0005886">
    <property type="term" value="C:plasma membrane"/>
    <property type="evidence" value="ECO:0007669"/>
    <property type="project" value="UniProtKB-SubCell"/>
</dbReference>
<evidence type="ECO:0000256" key="14">
    <source>
        <dbReference type="ARBA" id="ARBA00023180"/>
    </source>
</evidence>
<comment type="subcellular location">
    <subcellularLocation>
        <location evidence="1">Cell membrane</location>
    </subcellularLocation>
    <subcellularLocation>
        <location evidence="15">Endomembrane system</location>
        <topology evidence="15">Single-pass membrane protein</topology>
    </subcellularLocation>
    <subcellularLocation>
        <location evidence="2">Membrane</location>
        <topology evidence="2">Single-pass type I membrane protein</topology>
    </subcellularLocation>
</comment>
<keyword evidence="7 16" id="KW-0812">Transmembrane</keyword>
<evidence type="ECO:0000256" key="5">
    <source>
        <dbReference type="ARBA" id="ARBA00022614"/>
    </source>
</evidence>
<protein>
    <recommendedName>
        <fullName evidence="19">Leucine-rich repeat-containing N-terminal plant-type domain-containing protein</fullName>
    </recommendedName>
</protein>
<dbReference type="Pfam" id="PF00560">
    <property type="entry name" value="LRR_1"/>
    <property type="match status" value="1"/>
</dbReference>
<keyword evidence="11 16" id="KW-1133">Transmembrane helix</keyword>
<keyword evidence="10" id="KW-0067">ATP-binding</keyword>
<evidence type="ECO:0000256" key="3">
    <source>
        <dbReference type="ARBA" id="ARBA00009592"/>
    </source>
</evidence>
<comment type="similarity">
    <text evidence="3">Belongs to the RLP family.</text>
</comment>
<accession>A0A0E0KPB0</accession>
<evidence type="ECO:0000256" key="16">
    <source>
        <dbReference type="SAM" id="Phobius"/>
    </source>
</evidence>
<keyword evidence="6" id="KW-1070">Brassinosteroid signaling pathway</keyword>
<evidence type="ECO:0008006" key="19">
    <source>
        <dbReference type="Google" id="ProtNLM"/>
    </source>
</evidence>
<keyword evidence="13" id="KW-0675">Receptor</keyword>
<keyword evidence="18" id="KW-1185">Reference proteome</keyword>
<evidence type="ECO:0000313" key="18">
    <source>
        <dbReference type="Proteomes" id="UP000026962"/>
    </source>
</evidence>
<dbReference type="FunFam" id="3.80.10.10:FF:000111">
    <property type="entry name" value="LRR receptor-like serine/threonine-protein kinase ERECTA"/>
    <property type="match status" value="1"/>
</dbReference>
<evidence type="ECO:0000256" key="6">
    <source>
        <dbReference type="ARBA" id="ARBA00022626"/>
    </source>
</evidence>
<evidence type="ECO:0000256" key="1">
    <source>
        <dbReference type="ARBA" id="ARBA00004236"/>
    </source>
</evidence>
<dbReference type="InterPro" id="IPR032675">
    <property type="entry name" value="LRR_dom_sf"/>
</dbReference>
<dbReference type="Gene3D" id="3.80.10.10">
    <property type="entry name" value="Ribonuclease Inhibitor"/>
    <property type="match status" value="1"/>
</dbReference>
<feature type="transmembrane region" description="Helical" evidence="16">
    <location>
        <begin position="183"/>
        <end position="200"/>
    </location>
</feature>
<dbReference type="InterPro" id="IPR001611">
    <property type="entry name" value="Leu-rich_rpt"/>
</dbReference>
<evidence type="ECO:0000256" key="7">
    <source>
        <dbReference type="ARBA" id="ARBA00022692"/>
    </source>
</evidence>
<dbReference type="GO" id="GO:0005524">
    <property type="term" value="F:ATP binding"/>
    <property type="evidence" value="ECO:0007669"/>
    <property type="project" value="UniProtKB-KW"/>
</dbReference>
<dbReference type="HOGENOM" id="CLU_000288_18_11_1"/>
<dbReference type="SUPFAM" id="SSF52058">
    <property type="entry name" value="L domain-like"/>
    <property type="match status" value="1"/>
</dbReference>
<evidence type="ECO:0000256" key="11">
    <source>
        <dbReference type="ARBA" id="ARBA00022989"/>
    </source>
</evidence>
<name>A0A0E0KPB0_ORYPU</name>